<dbReference type="PRINTS" id="PR00457">
    <property type="entry name" value="ANPEROXIDASE"/>
</dbReference>
<feature type="compositionally biased region" description="Low complexity" evidence="12">
    <location>
        <begin position="1"/>
        <end position="23"/>
    </location>
</feature>
<gene>
    <name evidence="13" type="ORF">VSDG_06681</name>
</gene>
<dbReference type="PANTHER" id="PTHR11903:SF37">
    <property type="entry name" value="PSI-PRODUCING OXYGENASE A"/>
    <property type="match status" value="1"/>
</dbReference>
<dbReference type="OrthoDB" id="823504at2759"/>
<dbReference type="EMBL" id="LJZO01000037">
    <property type="protein sequence ID" value="ROV92503.1"/>
    <property type="molecule type" value="Genomic_DNA"/>
</dbReference>
<evidence type="ECO:0000256" key="12">
    <source>
        <dbReference type="SAM" id="MobiDB-lite"/>
    </source>
</evidence>
<keyword evidence="10" id="KW-0413">Isomerase</keyword>
<dbReference type="SUPFAM" id="SSF48264">
    <property type="entry name" value="Cytochrome P450"/>
    <property type="match status" value="1"/>
</dbReference>
<evidence type="ECO:0000256" key="2">
    <source>
        <dbReference type="ARBA" id="ARBA00011881"/>
    </source>
</evidence>
<dbReference type="InterPro" id="IPR010255">
    <property type="entry name" value="Haem_peroxidase_sf"/>
</dbReference>
<dbReference type="InterPro" id="IPR050783">
    <property type="entry name" value="Oxylipin_biosynth_metab"/>
</dbReference>
<dbReference type="InterPro" id="IPR019791">
    <property type="entry name" value="Haem_peroxidase_animal"/>
</dbReference>
<proteinExistence type="predicted"/>
<dbReference type="InterPro" id="IPR001128">
    <property type="entry name" value="Cyt_P450"/>
</dbReference>
<dbReference type="GO" id="GO:0006979">
    <property type="term" value="P:response to oxidative stress"/>
    <property type="evidence" value="ECO:0007669"/>
    <property type="project" value="InterPro"/>
</dbReference>
<dbReference type="PANTHER" id="PTHR11903">
    <property type="entry name" value="PROSTAGLANDIN G/H SYNTHASE"/>
    <property type="match status" value="1"/>
</dbReference>
<dbReference type="InterPro" id="IPR037120">
    <property type="entry name" value="Haem_peroxidase_sf_animal"/>
</dbReference>
<accession>A0A423VNC0</accession>
<organism evidence="13 14">
    <name type="scientific">Cytospora chrysosperma</name>
    <name type="common">Cytospora canker fungus</name>
    <name type="synonym">Sphaeria chrysosperma</name>
    <dbReference type="NCBI Taxonomy" id="252740"/>
    <lineage>
        <taxon>Eukaryota</taxon>
        <taxon>Fungi</taxon>
        <taxon>Dikarya</taxon>
        <taxon>Ascomycota</taxon>
        <taxon>Pezizomycotina</taxon>
        <taxon>Sordariomycetes</taxon>
        <taxon>Sordariomycetidae</taxon>
        <taxon>Diaporthales</taxon>
        <taxon>Cytosporaceae</taxon>
        <taxon>Cytospora</taxon>
    </lineage>
</organism>
<dbReference type="GO" id="GO:0006631">
    <property type="term" value="P:fatty acid metabolic process"/>
    <property type="evidence" value="ECO:0007669"/>
    <property type="project" value="UniProtKB-ARBA"/>
</dbReference>
<evidence type="ECO:0000313" key="14">
    <source>
        <dbReference type="Proteomes" id="UP000284375"/>
    </source>
</evidence>
<evidence type="ECO:0000313" key="13">
    <source>
        <dbReference type="EMBL" id="ROV92503.1"/>
    </source>
</evidence>
<name>A0A423VNC0_CYTCH</name>
<dbReference type="GO" id="GO:0004497">
    <property type="term" value="F:monooxygenase activity"/>
    <property type="evidence" value="ECO:0007669"/>
    <property type="project" value="InterPro"/>
</dbReference>
<dbReference type="Gene3D" id="1.10.640.10">
    <property type="entry name" value="Haem peroxidase domain superfamily, animal type"/>
    <property type="match status" value="1"/>
</dbReference>
<dbReference type="PROSITE" id="PS50292">
    <property type="entry name" value="PEROXIDASE_3"/>
    <property type="match status" value="1"/>
</dbReference>
<evidence type="ECO:0000256" key="3">
    <source>
        <dbReference type="ARBA" id="ARBA00013239"/>
    </source>
</evidence>
<dbReference type="Pfam" id="PF00067">
    <property type="entry name" value="p450"/>
    <property type="match status" value="1"/>
</dbReference>
<dbReference type="PROSITE" id="PS00086">
    <property type="entry name" value="CYTOCHROME_P450"/>
    <property type="match status" value="1"/>
</dbReference>
<dbReference type="GO" id="GO:0020037">
    <property type="term" value="F:heme binding"/>
    <property type="evidence" value="ECO:0007669"/>
    <property type="project" value="InterPro"/>
</dbReference>
<protein>
    <recommendedName>
        <fullName evidence="3">linoleate 8R-lipoxygenase</fullName>
        <ecNumber evidence="3">1.13.11.60</ecNumber>
    </recommendedName>
</protein>
<evidence type="ECO:0000256" key="10">
    <source>
        <dbReference type="ARBA" id="ARBA00023235"/>
    </source>
</evidence>
<evidence type="ECO:0000256" key="7">
    <source>
        <dbReference type="ARBA" id="ARBA00022964"/>
    </source>
</evidence>
<comment type="caution">
    <text evidence="13">The sequence shown here is derived from an EMBL/GenBank/DDBJ whole genome shotgun (WGS) entry which is preliminary data.</text>
</comment>
<keyword evidence="14" id="KW-1185">Reference proteome</keyword>
<dbReference type="GO" id="GO:0005506">
    <property type="term" value="F:iron ion binding"/>
    <property type="evidence" value="ECO:0007669"/>
    <property type="project" value="InterPro"/>
</dbReference>
<dbReference type="InterPro" id="IPR034812">
    <property type="entry name" value="Ppo-like_N"/>
</dbReference>
<dbReference type="CDD" id="cd09817">
    <property type="entry name" value="linoleate_diol_synthase_like"/>
    <property type="match status" value="1"/>
</dbReference>
<sequence length="1136" mass="125438">MSSSPDGKLSSGLKSLRSSLSSRRNQPYTAGNDSNRPHSGILRDIQKVGFKDYETLALFLHTSAEGIDDDNRLLVERLVQLLSKLPPESKELKQLSDGFIDQLWNTLDHPPASSLGDQYQYRQADGSHNNINDPHLGAAGKPYARSVRPTVFQNPDLPEPGSIFDKLMARGDKFDPHPQGLSSMLPYFATIIIHDIFQTSPTDHNNNMASSYLDLSSLYGRNAGEVQAMRTFKNGQLKPDCFSSARLLGFPPGCGIYLIMFNRFHNYVVTQLALINEAGRFTKPRDSDKGGWARFDEELFQTGRLVTCGLYINIVLKDFVRTILALNRADTTWSLDPRAKEDKTVFSKGVPAGTGNMVSAEFNLIYRWHSTISPKDEKWAIAEFKRLLKGNDPHTASHTDILGALAAWQASMPPEPEARMFENLKRLPDGTFSDDDLVKILTGSIDDVAGSFGANKVPRCMRSIEVLGILQARGWGLGTLNEFREFVGLSKHATFEDINPDPEVASRLKQLYDHPDSVEIYPGIVAEKTKPPMSPGSGLCGTVTMTTAILSDAVALVRGDRFYTLDYTPKVLTNWGFNEVDCDPAVDGGHVLHKLILRAFPNHFANNSVYAHFPLVIPNENHKILKELGKENQYSWEKPRRRPGLAIIKSYKACTQILNNQKDFKVTWGEAINLLSMRDDGTVLANKFCLAGDGTANASNREHIKKCLYPANWVRDINSFFSITTDRLIDEYGNFVASQSGLQTTRTHEIDIVRDVIALAMTRFSAALWSLPLRTQDSPQGIYSDQELYSVLIGCFSAIFFDADVGNSFTLRSHARKQAQQLGLLIMSKAETLQGSIGNGFVNSVVETLKENFGATGGLVSSEGGAATVMESPVLGLYGDYMIKRMLTETGRTMEEVVWGSILPASVAGCANQTEALSQAIDYYLGDGKGYLPTMYSLAHQGTEEADEKLKKYFLEGVRLRGAVAVFRDLATDQTIDDFSPSVSNLSDQSGLRPLPSTKAGARGTTYNLKAGSRILVDLSAANHDGTVFPDPETVRLDRPVESYIHFGWGPHLCLGKDMSIVGLSAVFKKIVGLKNLRRVRGARGLLKSFPASSWNGQLGSVRNTDAGWTGLRTYMTADQSAFWPIPSTLRVLWDE</sequence>
<dbReference type="GO" id="GO:0052878">
    <property type="term" value="F:linoleate 8R-lipoxygenase activity"/>
    <property type="evidence" value="ECO:0007669"/>
    <property type="project" value="UniProtKB-EC"/>
</dbReference>
<dbReference type="SUPFAM" id="SSF48113">
    <property type="entry name" value="Heme-dependent peroxidases"/>
    <property type="match status" value="1"/>
</dbReference>
<dbReference type="GO" id="GO:0004601">
    <property type="term" value="F:peroxidase activity"/>
    <property type="evidence" value="ECO:0007669"/>
    <property type="project" value="UniProtKB-KW"/>
</dbReference>
<dbReference type="GO" id="GO:0016705">
    <property type="term" value="F:oxidoreductase activity, acting on paired donors, with incorporation or reduction of molecular oxygen"/>
    <property type="evidence" value="ECO:0007669"/>
    <property type="project" value="InterPro"/>
</dbReference>
<keyword evidence="4" id="KW-0575">Peroxidase</keyword>
<dbReference type="Proteomes" id="UP000284375">
    <property type="component" value="Unassembled WGS sequence"/>
</dbReference>
<keyword evidence="8" id="KW-0560">Oxidoreductase</keyword>
<comment type="catalytic activity">
    <reaction evidence="1">
        <text>(9Z,12Z)-octadecadienoate + O2 = (8R,9Z,12Z)-8-hydroperoxyoctadeca-9,12-dienoate</text>
        <dbReference type="Rhea" id="RHEA:25395"/>
        <dbReference type="ChEBI" id="CHEBI:15379"/>
        <dbReference type="ChEBI" id="CHEBI:30245"/>
        <dbReference type="ChEBI" id="CHEBI:58659"/>
        <dbReference type="EC" id="1.13.11.60"/>
    </reaction>
</comment>
<dbReference type="InterPro" id="IPR036396">
    <property type="entry name" value="Cyt_P450_sf"/>
</dbReference>
<evidence type="ECO:0000256" key="6">
    <source>
        <dbReference type="ARBA" id="ARBA00022723"/>
    </source>
</evidence>
<dbReference type="InterPro" id="IPR017972">
    <property type="entry name" value="Cyt_P450_CS"/>
</dbReference>
<keyword evidence="7" id="KW-0223">Dioxygenase</keyword>
<evidence type="ECO:0000256" key="8">
    <source>
        <dbReference type="ARBA" id="ARBA00023002"/>
    </source>
</evidence>
<evidence type="ECO:0000256" key="11">
    <source>
        <dbReference type="PIRSR" id="PIRSR619791-2"/>
    </source>
</evidence>
<dbReference type="EC" id="1.13.11.60" evidence="3"/>
<feature type="binding site" description="axial binding residue" evidence="11">
    <location>
        <position position="369"/>
    </location>
    <ligand>
        <name>heme b</name>
        <dbReference type="ChEBI" id="CHEBI:60344"/>
    </ligand>
    <ligandPart>
        <name>Fe</name>
        <dbReference type="ChEBI" id="CHEBI:18248"/>
    </ligandPart>
</feature>
<dbReference type="AlphaFoldDB" id="A0A423VNC0"/>
<evidence type="ECO:0000256" key="4">
    <source>
        <dbReference type="ARBA" id="ARBA00022559"/>
    </source>
</evidence>
<dbReference type="Pfam" id="PF03098">
    <property type="entry name" value="An_peroxidase"/>
    <property type="match status" value="2"/>
</dbReference>
<reference evidence="13 14" key="1">
    <citation type="submission" date="2015-09" db="EMBL/GenBank/DDBJ databases">
        <title>Host preference determinants of Valsa canker pathogens revealed by comparative genomics.</title>
        <authorList>
            <person name="Yin Z."/>
            <person name="Huang L."/>
        </authorList>
    </citation>
    <scope>NUCLEOTIDE SEQUENCE [LARGE SCALE GENOMIC DNA]</scope>
    <source>
        <strain evidence="13 14">YSFL</strain>
    </source>
</reference>
<feature type="region of interest" description="Disordered" evidence="12">
    <location>
        <begin position="1"/>
        <end position="40"/>
    </location>
</feature>
<keyword evidence="6 11" id="KW-0479">Metal-binding</keyword>
<comment type="subunit">
    <text evidence="2">Homotetramer.</text>
</comment>
<keyword evidence="9 11" id="KW-0408">Iron</keyword>
<feature type="compositionally biased region" description="Polar residues" evidence="12">
    <location>
        <begin position="24"/>
        <end position="34"/>
    </location>
</feature>
<dbReference type="CDD" id="cd20612">
    <property type="entry name" value="CYP_LDS-like_C"/>
    <property type="match status" value="1"/>
</dbReference>
<dbReference type="Gene3D" id="1.10.630.10">
    <property type="entry name" value="Cytochrome P450"/>
    <property type="match status" value="1"/>
</dbReference>
<evidence type="ECO:0000256" key="1">
    <source>
        <dbReference type="ARBA" id="ARBA00000699"/>
    </source>
</evidence>
<keyword evidence="5 11" id="KW-0349">Heme</keyword>
<dbReference type="GO" id="GO:0016853">
    <property type="term" value="F:isomerase activity"/>
    <property type="evidence" value="ECO:0007669"/>
    <property type="project" value="UniProtKB-KW"/>
</dbReference>
<evidence type="ECO:0000256" key="9">
    <source>
        <dbReference type="ARBA" id="ARBA00023004"/>
    </source>
</evidence>
<dbReference type="STRING" id="252740.A0A423VNC0"/>
<evidence type="ECO:0000256" key="5">
    <source>
        <dbReference type="ARBA" id="ARBA00022617"/>
    </source>
</evidence>